<dbReference type="GO" id="GO:0019684">
    <property type="term" value="P:photosynthesis, light reaction"/>
    <property type="evidence" value="ECO:0007669"/>
    <property type="project" value="InterPro"/>
</dbReference>
<dbReference type="EMBL" id="QJSX01000029">
    <property type="protein sequence ID" value="PYE48389.1"/>
    <property type="molecule type" value="Genomic_DNA"/>
</dbReference>
<name>A0A318RYT6_9DEIO</name>
<reference evidence="4 5" key="1">
    <citation type="submission" date="2018-06" db="EMBL/GenBank/DDBJ databases">
        <title>Genomic Encyclopedia of Type Strains, Phase IV (KMG-IV): sequencing the most valuable type-strain genomes for metagenomic binning, comparative biology and taxonomic classification.</title>
        <authorList>
            <person name="Goeker M."/>
        </authorList>
    </citation>
    <scope>NUCLEOTIDE SEQUENCE [LARGE SCALE GENOMIC DNA]</scope>
    <source>
        <strain evidence="4 5">DSM 18048</strain>
    </source>
</reference>
<feature type="compositionally biased region" description="Low complexity" evidence="1">
    <location>
        <begin position="126"/>
        <end position="141"/>
    </location>
</feature>
<dbReference type="InterPro" id="IPR052967">
    <property type="entry name" value="Stress_Response_Assoc"/>
</dbReference>
<dbReference type="RefSeq" id="WP_110888906.1">
    <property type="nucleotide sequence ID" value="NZ_QJSX01000029.1"/>
</dbReference>
<dbReference type="Pfam" id="PF09557">
    <property type="entry name" value="DUF2382"/>
    <property type="match status" value="1"/>
</dbReference>
<organism evidence="4 5">
    <name type="scientific">Deinococcus yavapaiensis KR-236</name>
    <dbReference type="NCBI Taxonomy" id="694435"/>
    <lineage>
        <taxon>Bacteria</taxon>
        <taxon>Thermotogati</taxon>
        <taxon>Deinococcota</taxon>
        <taxon>Deinococci</taxon>
        <taxon>Deinococcales</taxon>
        <taxon>Deinococcaceae</taxon>
        <taxon>Deinococcus</taxon>
    </lineage>
</organism>
<dbReference type="SUPFAM" id="SSF50346">
    <property type="entry name" value="PRC-barrel domain"/>
    <property type="match status" value="1"/>
</dbReference>
<evidence type="ECO:0000256" key="1">
    <source>
        <dbReference type="SAM" id="MobiDB-lite"/>
    </source>
</evidence>
<evidence type="ECO:0000259" key="3">
    <source>
        <dbReference type="Pfam" id="PF09557"/>
    </source>
</evidence>
<dbReference type="Gene3D" id="3.90.50.10">
    <property type="entry name" value="Photosynthetic Reaction Center, subunit H, domain 2"/>
    <property type="match status" value="1"/>
</dbReference>
<dbReference type="InterPro" id="IPR019060">
    <property type="entry name" value="DUF2382"/>
</dbReference>
<sequence length="350" mass="38645">MANLIPLSDLVRDRNYDFRSEGIYDPTGSPAYGANGQKVGTIRGAMAEPDSGRLRYLVVDVGGWFTSKEVLVPVGLARIEDDAVYFDTLTKDQVKAMQEYRNGQDYGYDAQLSDERVLRGSDVRNDTMTMGTSSDTTLSSTERAGSGLGTVSTDSSMGVASGTTGMAAQTYNYRDEDTADALFKTPQRLRLLEERLLVDKERYHAGSVEVGKRVETRTEQVPVSLTREEIIIERHPVTNPTPVDGNVQLGAGNETIRVDLEAERAEVRKQAFVTEEVTIGEREVSQTQTFTETVGREVLDVNRTGGVDVRNDSLETGTVTRRDDRNLLEKTGDALEDGIDRIDGKTDRNR</sequence>
<dbReference type="AlphaFoldDB" id="A0A318RYT6"/>
<feature type="domain" description="PRC-barrel" evidence="2">
    <location>
        <begin position="22"/>
        <end position="91"/>
    </location>
</feature>
<dbReference type="InterPro" id="IPR011033">
    <property type="entry name" value="PRC_barrel-like_sf"/>
</dbReference>
<feature type="domain" description="DUF2382" evidence="3">
    <location>
        <begin position="189"/>
        <end position="301"/>
    </location>
</feature>
<evidence type="ECO:0000313" key="4">
    <source>
        <dbReference type="EMBL" id="PYE48389.1"/>
    </source>
</evidence>
<accession>A0A318RYT6</accession>
<dbReference type="InterPro" id="IPR027275">
    <property type="entry name" value="PRC-brl_dom"/>
</dbReference>
<dbReference type="Proteomes" id="UP000248326">
    <property type="component" value="Unassembled WGS sequence"/>
</dbReference>
<dbReference type="PANTHER" id="PTHR38463:SF1">
    <property type="entry name" value="STRESS RESPONSE PROTEIN YSNF"/>
    <property type="match status" value="1"/>
</dbReference>
<evidence type="ECO:0000259" key="2">
    <source>
        <dbReference type="Pfam" id="PF05239"/>
    </source>
</evidence>
<gene>
    <name evidence="4" type="ORF">DES52_1298</name>
</gene>
<evidence type="ECO:0000313" key="5">
    <source>
        <dbReference type="Proteomes" id="UP000248326"/>
    </source>
</evidence>
<feature type="region of interest" description="Disordered" evidence="1">
    <location>
        <begin position="125"/>
        <end position="158"/>
    </location>
</feature>
<proteinExistence type="predicted"/>
<dbReference type="InterPro" id="IPR014747">
    <property type="entry name" value="Bac_photo_RC_H_C"/>
</dbReference>
<dbReference type="NCBIfam" id="TIGR02271">
    <property type="entry name" value="YsnF/AvaK domain"/>
    <property type="match status" value="1"/>
</dbReference>
<dbReference type="Pfam" id="PF05239">
    <property type="entry name" value="PRC"/>
    <property type="match status" value="1"/>
</dbReference>
<dbReference type="PANTHER" id="PTHR38463">
    <property type="entry name" value="STRESS RESPONSE PROTEIN YSNF"/>
    <property type="match status" value="1"/>
</dbReference>
<feature type="compositionally biased region" description="Polar residues" evidence="1">
    <location>
        <begin position="149"/>
        <end position="158"/>
    </location>
</feature>
<comment type="caution">
    <text evidence="4">The sequence shown here is derived from an EMBL/GenBank/DDBJ whole genome shotgun (WGS) entry which is preliminary data.</text>
</comment>
<dbReference type="OrthoDB" id="9793882at2"/>
<protein>
    <submittedName>
        <fullName evidence="4">Uncharacterized protein (TIGR02271 family)</fullName>
    </submittedName>
</protein>
<keyword evidence="5" id="KW-1185">Reference proteome</keyword>
<dbReference type="GO" id="GO:0030077">
    <property type="term" value="C:plasma membrane light-harvesting complex"/>
    <property type="evidence" value="ECO:0007669"/>
    <property type="project" value="InterPro"/>
</dbReference>